<name>A0A085ZZ25_FLAHY</name>
<proteinExistence type="predicted"/>
<evidence type="ECO:0000313" key="3">
    <source>
        <dbReference type="EMBL" id="OXA91448.1"/>
    </source>
</evidence>
<keyword evidence="1" id="KW-1133">Transmembrane helix</keyword>
<evidence type="ECO:0000256" key="1">
    <source>
        <dbReference type="SAM" id="Phobius"/>
    </source>
</evidence>
<keyword evidence="1" id="KW-0472">Membrane</keyword>
<dbReference type="OrthoDB" id="10001577at2"/>
<dbReference type="AlphaFoldDB" id="A0A085ZZ25"/>
<evidence type="ECO:0000313" key="5">
    <source>
        <dbReference type="Proteomes" id="UP000198424"/>
    </source>
</evidence>
<sequence>MKANFFQIIIIGVLYLLSTLLYSVFFGFPPFNHGLVIGYPAIYYQFYVSEGYRQFGFTGIGNLMVNCAVILFVFFIFKFLKLSNK</sequence>
<dbReference type="EMBL" id="JPRM01000047">
    <property type="protein sequence ID" value="KFF09689.1"/>
    <property type="molecule type" value="Genomic_DNA"/>
</dbReference>
<accession>A0A085ZZ25</accession>
<dbReference type="RefSeq" id="WP_035627656.1">
    <property type="nucleotide sequence ID" value="NZ_JBEWQG010000030.1"/>
</dbReference>
<evidence type="ECO:0000313" key="2">
    <source>
        <dbReference type="EMBL" id="KFF09689.1"/>
    </source>
</evidence>
<dbReference type="EMBL" id="MUGY01000025">
    <property type="protein sequence ID" value="OXA91448.1"/>
    <property type="molecule type" value="Genomic_DNA"/>
</dbReference>
<evidence type="ECO:0000313" key="4">
    <source>
        <dbReference type="Proteomes" id="UP000028712"/>
    </source>
</evidence>
<dbReference type="Proteomes" id="UP000028712">
    <property type="component" value="Unassembled WGS sequence"/>
</dbReference>
<reference evidence="3 5" key="2">
    <citation type="submission" date="2016-11" db="EMBL/GenBank/DDBJ databases">
        <title>Whole genomes of Flavobacteriaceae.</title>
        <authorList>
            <person name="Stine C."/>
            <person name="Li C."/>
            <person name="Tadesse D."/>
        </authorList>
    </citation>
    <scope>NUCLEOTIDE SEQUENCE [LARGE SCALE GENOMIC DNA]</scope>
    <source>
        <strain evidence="3 5">ATCC 29551</strain>
    </source>
</reference>
<comment type="caution">
    <text evidence="2">The sequence shown here is derived from an EMBL/GenBank/DDBJ whole genome shotgun (WGS) entry which is preliminary data.</text>
</comment>
<feature type="transmembrane region" description="Helical" evidence="1">
    <location>
        <begin position="55"/>
        <end position="77"/>
    </location>
</feature>
<gene>
    <name evidence="3" type="ORF">B0A62_17375</name>
    <name evidence="2" type="ORF">IW20_22655</name>
</gene>
<reference evidence="2 4" key="1">
    <citation type="submission" date="2014-07" db="EMBL/GenBank/DDBJ databases">
        <title>Genome of Flavobacterium hydatis DSM 2063.</title>
        <authorList>
            <person name="Pipes S.E."/>
            <person name="Stropko S.J."/>
            <person name="Newman J.D."/>
        </authorList>
    </citation>
    <scope>NUCLEOTIDE SEQUENCE [LARGE SCALE GENOMIC DNA]</scope>
    <source>
        <strain evidence="2 4">DSM 2063</strain>
    </source>
</reference>
<dbReference type="Proteomes" id="UP000198424">
    <property type="component" value="Unassembled WGS sequence"/>
</dbReference>
<keyword evidence="5" id="KW-1185">Reference proteome</keyword>
<organism evidence="2 4">
    <name type="scientific">Flavobacterium hydatis</name>
    <name type="common">Cytophaga aquatilis</name>
    <dbReference type="NCBI Taxonomy" id="991"/>
    <lineage>
        <taxon>Bacteria</taxon>
        <taxon>Pseudomonadati</taxon>
        <taxon>Bacteroidota</taxon>
        <taxon>Flavobacteriia</taxon>
        <taxon>Flavobacteriales</taxon>
        <taxon>Flavobacteriaceae</taxon>
        <taxon>Flavobacterium</taxon>
    </lineage>
</organism>
<feature type="transmembrane region" description="Helical" evidence="1">
    <location>
        <begin position="5"/>
        <end position="25"/>
    </location>
</feature>
<protein>
    <submittedName>
        <fullName evidence="2">Uncharacterized protein</fullName>
    </submittedName>
</protein>
<keyword evidence="1" id="KW-0812">Transmembrane</keyword>
<dbReference type="STRING" id="991.IW20_22655"/>